<dbReference type="AlphaFoldDB" id="A0A0E9XR14"/>
<name>A0A0E9XR14_ANGAN</name>
<evidence type="ECO:0000313" key="1">
    <source>
        <dbReference type="EMBL" id="JAI05198.1"/>
    </source>
</evidence>
<dbReference type="EMBL" id="GBXM01003380">
    <property type="protein sequence ID" value="JAI05198.1"/>
    <property type="molecule type" value="Transcribed_RNA"/>
</dbReference>
<organism evidence="1">
    <name type="scientific">Anguilla anguilla</name>
    <name type="common">European freshwater eel</name>
    <name type="synonym">Muraena anguilla</name>
    <dbReference type="NCBI Taxonomy" id="7936"/>
    <lineage>
        <taxon>Eukaryota</taxon>
        <taxon>Metazoa</taxon>
        <taxon>Chordata</taxon>
        <taxon>Craniata</taxon>
        <taxon>Vertebrata</taxon>
        <taxon>Euteleostomi</taxon>
        <taxon>Actinopterygii</taxon>
        <taxon>Neopterygii</taxon>
        <taxon>Teleostei</taxon>
        <taxon>Anguilliformes</taxon>
        <taxon>Anguillidae</taxon>
        <taxon>Anguilla</taxon>
    </lineage>
</organism>
<reference evidence="1" key="2">
    <citation type="journal article" date="2015" name="Fish Shellfish Immunol.">
        <title>Early steps in the European eel (Anguilla anguilla)-Vibrio vulnificus interaction in the gills: Role of the RtxA13 toxin.</title>
        <authorList>
            <person name="Callol A."/>
            <person name="Pajuelo D."/>
            <person name="Ebbesson L."/>
            <person name="Teles M."/>
            <person name="MacKenzie S."/>
            <person name="Amaro C."/>
        </authorList>
    </citation>
    <scope>NUCLEOTIDE SEQUENCE</scope>
</reference>
<reference evidence="1" key="1">
    <citation type="submission" date="2014-11" db="EMBL/GenBank/DDBJ databases">
        <authorList>
            <person name="Amaro Gonzalez C."/>
        </authorList>
    </citation>
    <scope>NUCLEOTIDE SEQUENCE</scope>
</reference>
<proteinExistence type="predicted"/>
<sequence>MCTEAFQLKDLDSRVQRQCPTCESNPQPFGSQAQ</sequence>
<protein>
    <submittedName>
        <fullName evidence="1">Uncharacterized protein</fullName>
    </submittedName>
</protein>
<accession>A0A0E9XR14</accession>